<dbReference type="SUPFAM" id="SSF52540">
    <property type="entry name" value="P-loop containing nucleoside triphosphate hydrolases"/>
    <property type="match status" value="1"/>
</dbReference>
<proteinExistence type="predicted"/>
<feature type="domain" description="YhaN AAA" evidence="2">
    <location>
        <begin position="1"/>
        <end position="48"/>
    </location>
</feature>
<keyword evidence="1" id="KW-0175">Coiled coil</keyword>
<accession>A0A2G3PN74</accession>
<dbReference type="EMBL" id="PEBD01000008">
    <property type="protein sequence ID" value="PHV67235.1"/>
    <property type="molecule type" value="Genomic_DNA"/>
</dbReference>
<dbReference type="PANTHER" id="PTHR41259">
    <property type="entry name" value="DOUBLE-STRAND BREAK REPAIR RAD50 ATPASE, PUTATIVE-RELATED"/>
    <property type="match status" value="1"/>
</dbReference>
<dbReference type="Pfam" id="PF13514">
    <property type="entry name" value="AAA_27"/>
    <property type="match status" value="1"/>
</dbReference>
<comment type="caution">
    <text evidence="3">The sequence shown here is derived from an EMBL/GenBank/DDBJ whole genome shotgun (WGS) entry which is preliminary data.</text>
</comment>
<dbReference type="AlphaFoldDB" id="A0A2G3PN74"/>
<dbReference type="RefSeq" id="WP_099383223.1">
    <property type="nucleotide sequence ID" value="NZ_PEBD01000008.1"/>
</dbReference>
<gene>
    <name evidence="3" type="ORF">CSW57_13685</name>
</gene>
<dbReference type="InterPro" id="IPR027417">
    <property type="entry name" value="P-loop_NTPase"/>
</dbReference>
<organism evidence="3 4">
    <name type="scientific">Williamsia marianensis</name>
    <dbReference type="NCBI Taxonomy" id="85044"/>
    <lineage>
        <taxon>Bacteria</taxon>
        <taxon>Bacillati</taxon>
        <taxon>Actinomycetota</taxon>
        <taxon>Actinomycetes</taxon>
        <taxon>Mycobacteriales</taxon>
        <taxon>Nocardiaceae</taxon>
        <taxon>Williamsia</taxon>
    </lineage>
</organism>
<dbReference type="PANTHER" id="PTHR41259:SF1">
    <property type="entry name" value="DOUBLE-STRAND BREAK REPAIR RAD50 ATPASE, PUTATIVE-RELATED"/>
    <property type="match status" value="1"/>
</dbReference>
<evidence type="ECO:0000313" key="3">
    <source>
        <dbReference type="EMBL" id="PHV67235.1"/>
    </source>
</evidence>
<dbReference type="Proteomes" id="UP000225108">
    <property type="component" value="Unassembled WGS sequence"/>
</dbReference>
<dbReference type="Gene3D" id="3.40.50.300">
    <property type="entry name" value="P-loop containing nucleotide triphosphate hydrolases"/>
    <property type="match status" value="2"/>
</dbReference>
<dbReference type="InterPro" id="IPR038734">
    <property type="entry name" value="YhaN_AAA"/>
</dbReference>
<name>A0A2G3PN74_WILMA</name>
<evidence type="ECO:0000313" key="4">
    <source>
        <dbReference type="Proteomes" id="UP000225108"/>
    </source>
</evidence>
<evidence type="ECO:0000259" key="2">
    <source>
        <dbReference type="Pfam" id="PF13514"/>
    </source>
</evidence>
<reference evidence="3 4" key="1">
    <citation type="submission" date="2017-10" db="EMBL/GenBank/DDBJ databases">
        <title>The draft genome sequence of Williamsia sp. BULT 1.1 isolated from the semi-arid grassland soils from South Africa.</title>
        <authorList>
            <person name="Kabwe M.H."/>
            <person name="Govender N."/>
            <person name="Mutseka Lunga P."/>
            <person name="Vikram S."/>
            <person name="Makhalanyane T.P."/>
        </authorList>
    </citation>
    <scope>NUCLEOTIDE SEQUENCE [LARGE SCALE GENOMIC DNA]</scope>
    <source>
        <strain evidence="3 4">BULT 1.1</strain>
    </source>
</reference>
<feature type="coiled-coil region" evidence="1">
    <location>
        <begin position="567"/>
        <end position="608"/>
    </location>
</feature>
<protein>
    <recommendedName>
        <fullName evidence="2">YhaN AAA domain-containing protein</fullName>
    </recommendedName>
</protein>
<sequence>MKLHRLRLSHFRGITEREIIFPEVGVTVVEGANEAGKSSMIEALDLLLEVRSDSKSGKVRAVAPSGLDVGSIVEADISCGPYRFTYTKQYNRGARTELVIDEPAREQLSGRAAHERVCAILDERVDAGLFKALRLLQAGDSVVGELSSSAALSRALDTAAGTTSPATDPGSDDSALLDVVRAEYERYFTAAQGRPARELSAATADVERAQARHTELAAAMDQVTADAARLETLTTTRRELANSLEMAKVELASLTEQRERAVGLQRRHDEARTEMRSLGNELQSLDREKAQRAAACKRVNDCEHTIDVTVRAVEHVRGVADTRRVELTRLDRDMEDARLTEARAAEEVAAARAAAKNGALRTRRDEITALLERVGSLREQLTAARGQVAAVISDHDDLDIAEDLAQRVTIARAESRSAAAIVSVVKLGDHTITVDGVDTATTEFALTEGTVVEVDGVVRVAVAPGAESATLAGRLAAAERALAGFLDERGVADVAELRAQVRRRERASDAVDSVRSQLAAVLGDRDEDTLRAELAELTSRIDAQPTATATVDVEEAERRAGAASVRLAGVTQQRAEVQSELRSLDNEHRILDERLVQLRADRDDLRDQHDQLCDGRTDEALEERRVAILEHIAQAEKAMACAARDIDEADPETLELHYANVSALVEHAEPRLAGLGTEIAELRTRIEIRRDDGQLDQLHLAASELEAAQGVLERVRVRAQAAELLLHTLQRHRDNTRRRYVQPFTDQVLRLGKVVFGSSLGVGIDEELRITTRTLDGVTVDHDALSGGAKEQLGIISRLACAMLVDPADGVPVIIDDALGYTDPERLASMGAVLGHAGRNSQVIVLTCTPQRYQGVGGAHLVAV</sequence>
<feature type="coiled-coil region" evidence="1">
    <location>
        <begin position="206"/>
        <end position="288"/>
    </location>
</feature>
<evidence type="ECO:0000256" key="1">
    <source>
        <dbReference type="SAM" id="Coils"/>
    </source>
</evidence>